<keyword evidence="2" id="KW-0812">Transmembrane</keyword>
<accession>A0AAV2H4J1</accession>
<evidence type="ECO:0000256" key="1">
    <source>
        <dbReference type="SAM" id="MobiDB-lite"/>
    </source>
</evidence>
<protein>
    <recommendedName>
        <fullName evidence="6">MANSC domain-containing protein</fullName>
    </recommendedName>
</protein>
<reference evidence="4 5" key="1">
    <citation type="submission" date="2024-04" db="EMBL/GenBank/DDBJ databases">
        <authorList>
            <consortium name="Genoscope - CEA"/>
            <person name="William W."/>
        </authorList>
    </citation>
    <scope>NUCLEOTIDE SEQUENCE [LARGE SCALE GENOMIC DNA]</scope>
</reference>
<dbReference type="EMBL" id="CAXITT010000034">
    <property type="protein sequence ID" value="CAL1528582.1"/>
    <property type="molecule type" value="Genomic_DNA"/>
</dbReference>
<evidence type="ECO:0000313" key="5">
    <source>
        <dbReference type="Proteomes" id="UP001497497"/>
    </source>
</evidence>
<evidence type="ECO:0000256" key="3">
    <source>
        <dbReference type="SAM" id="SignalP"/>
    </source>
</evidence>
<keyword evidence="3" id="KW-0732">Signal</keyword>
<evidence type="ECO:0008006" key="6">
    <source>
        <dbReference type="Google" id="ProtNLM"/>
    </source>
</evidence>
<keyword evidence="2" id="KW-1133">Transmembrane helix</keyword>
<sequence>MQSSNMITMALKQTLLMCLAFETCLSTLMFEIGVYRHFLDTNELPTYISFNKYRLFRFQECLCSNSTKNCIAYLSCLNEKETCYVTYISNTTQEDVFNLHNIFICFLDVYLRKVLCERHLNQSNDNYTALFHINNPSVCQLNCAEIIWRYNQNADILYNPEGTIKYGNASPTCTPLLSTVTSSSTTTQTTRNTTFFPKQSTTTSTAKVTTPFTLIKHRTSVSSTSIKDLSTLELKTDMFNGGNGDSDDKFPIIFGVTISLFVLLAFGVGLFLLRRWQHKHDAHTRRMSQKQCVTDSAELDSNNIMKREISSYCNINSENQGYTNVVKEVYQTVNTNIMDEYTVVTYSNGEFYQTDSVQPGLHSPGPQQSNSNVYLNSHQAKDKSASGQTMINSNSVVADPEYSSIDQNQRETTHSNNEPLFVDRPQSEQMETYMNISKRKNPFLGENDSIINDSHPVYYELDITKNNPECEKQEIGMIGGTTDAATGTHKVYSKLGDQSRNCNNPYNSLSGTGDSVTAAHLNVPAFVEETNLSSEYSLASSIDA</sequence>
<name>A0AAV2H4J1_LYMST</name>
<proteinExistence type="predicted"/>
<evidence type="ECO:0000313" key="4">
    <source>
        <dbReference type="EMBL" id="CAL1528582.1"/>
    </source>
</evidence>
<evidence type="ECO:0000256" key="2">
    <source>
        <dbReference type="SAM" id="Phobius"/>
    </source>
</evidence>
<gene>
    <name evidence="4" type="ORF">GSLYS_00002752001</name>
</gene>
<keyword evidence="5" id="KW-1185">Reference proteome</keyword>
<feature type="region of interest" description="Disordered" evidence="1">
    <location>
        <begin position="355"/>
        <end position="421"/>
    </location>
</feature>
<comment type="caution">
    <text evidence="4">The sequence shown here is derived from an EMBL/GenBank/DDBJ whole genome shotgun (WGS) entry which is preliminary data.</text>
</comment>
<keyword evidence="2" id="KW-0472">Membrane</keyword>
<dbReference type="Proteomes" id="UP001497497">
    <property type="component" value="Unassembled WGS sequence"/>
</dbReference>
<feature type="transmembrane region" description="Helical" evidence="2">
    <location>
        <begin position="252"/>
        <end position="273"/>
    </location>
</feature>
<feature type="signal peptide" evidence="3">
    <location>
        <begin position="1"/>
        <end position="26"/>
    </location>
</feature>
<dbReference type="AlphaFoldDB" id="A0AAV2H4J1"/>
<feature type="compositionally biased region" description="Polar residues" evidence="1">
    <location>
        <begin position="365"/>
        <end position="378"/>
    </location>
</feature>
<feature type="chain" id="PRO_5043696413" description="MANSC domain-containing protein" evidence="3">
    <location>
        <begin position="27"/>
        <end position="544"/>
    </location>
</feature>
<organism evidence="4 5">
    <name type="scientific">Lymnaea stagnalis</name>
    <name type="common">Great pond snail</name>
    <name type="synonym">Helix stagnalis</name>
    <dbReference type="NCBI Taxonomy" id="6523"/>
    <lineage>
        <taxon>Eukaryota</taxon>
        <taxon>Metazoa</taxon>
        <taxon>Spiralia</taxon>
        <taxon>Lophotrochozoa</taxon>
        <taxon>Mollusca</taxon>
        <taxon>Gastropoda</taxon>
        <taxon>Heterobranchia</taxon>
        <taxon>Euthyneura</taxon>
        <taxon>Panpulmonata</taxon>
        <taxon>Hygrophila</taxon>
        <taxon>Lymnaeoidea</taxon>
        <taxon>Lymnaeidae</taxon>
        <taxon>Lymnaea</taxon>
    </lineage>
</organism>
<feature type="compositionally biased region" description="Polar residues" evidence="1">
    <location>
        <begin position="385"/>
        <end position="396"/>
    </location>
</feature>